<organism evidence="14 15">
    <name type="scientific">Henosepilachna vigintioctopunctata</name>
    <dbReference type="NCBI Taxonomy" id="420089"/>
    <lineage>
        <taxon>Eukaryota</taxon>
        <taxon>Metazoa</taxon>
        <taxon>Ecdysozoa</taxon>
        <taxon>Arthropoda</taxon>
        <taxon>Hexapoda</taxon>
        <taxon>Insecta</taxon>
        <taxon>Pterygota</taxon>
        <taxon>Neoptera</taxon>
        <taxon>Endopterygota</taxon>
        <taxon>Coleoptera</taxon>
        <taxon>Polyphaga</taxon>
        <taxon>Cucujiformia</taxon>
        <taxon>Coccinelloidea</taxon>
        <taxon>Coccinellidae</taxon>
        <taxon>Epilachninae</taxon>
        <taxon>Epilachnini</taxon>
        <taxon>Henosepilachna</taxon>
    </lineage>
</organism>
<dbReference type="SUPFAM" id="SSF53187">
    <property type="entry name" value="Zn-dependent exopeptidases"/>
    <property type="match status" value="1"/>
</dbReference>
<dbReference type="InterPro" id="IPR000834">
    <property type="entry name" value="Peptidase_M14"/>
</dbReference>
<feature type="domain" description="Peptidase M14" evidence="13">
    <location>
        <begin position="1"/>
        <end position="404"/>
    </location>
</feature>
<accession>A0AAW1TSE4</accession>
<evidence type="ECO:0000256" key="3">
    <source>
        <dbReference type="ARBA" id="ARBA00005988"/>
    </source>
</evidence>
<dbReference type="AlphaFoldDB" id="A0AAW1TSE4"/>
<keyword evidence="15" id="KW-1185">Reference proteome</keyword>
<dbReference type="GO" id="GO:0004181">
    <property type="term" value="F:metallocarboxypeptidase activity"/>
    <property type="evidence" value="ECO:0007669"/>
    <property type="project" value="InterPro"/>
</dbReference>
<dbReference type="Proteomes" id="UP001431783">
    <property type="component" value="Unassembled WGS sequence"/>
</dbReference>
<keyword evidence="8" id="KW-0862">Zinc</keyword>
<dbReference type="GO" id="GO:0006508">
    <property type="term" value="P:proteolysis"/>
    <property type="evidence" value="ECO:0007669"/>
    <property type="project" value="UniProtKB-KW"/>
</dbReference>
<evidence type="ECO:0000256" key="7">
    <source>
        <dbReference type="ARBA" id="ARBA00022801"/>
    </source>
</evidence>
<keyword evidence="6" id="KW-0479">Metal-binding</keyword>
<dbReference type="GO" id="GO:0005737">
    <property type="term" value="C:cytoplasm"/>
    <property type="evidence" value="ECO:0007669"/>
    <property type="project" value="UniProtKB-SubCell"/>
</dbReference>
<sequence>MQKMLANIDAKFVTMPPIDNDDIYYVRECVCRTLDNRRVDLLTVTSRKGISSSRETRLKNLFPEENVGRPHRFPDKKTIFISARVHPGETPSSFVFNGLLHLLLNREDQIAIVLRRMYVFKLIPCLNPDGVARGHYRTDARGVNLNRMYLNPSLTLHPSIYAARALIRYYHYGYERADLSTLCPSCLDDPSADAATREQEGHHSGNVISSKVSNMSLEESNTPICLQLKRLCTICGSPVKHSSTDLMDKSSGRGDVSPNDSGLFLYMDLHGHASKKGIFIYGNHFDTPEQNVECMLLAKLMSINNHNFHFTACNFSEKNMFIKDKRDGMSRAGSGRVAISTLTGLVKSYTLECNYNTGRLVNILPPTVKERQQKGYALAVPPKYSPSVFEEVGRSLGASVLDLTGNNPLTRLPHSEFHSLNGVMDWLRTNCLQEFSESNHTTNNIKVETKVQLVAEDQATYQSKIRYSSFGTEKYIESSSIVSTS</sequence>
<gene>
    <name evidence="14" type="ORF">WA026_011619</name>
</gene>
<proteinExistence type="inferred from homology"/>
<dbReference type="Pfam" id="PF00246">
    <property type="entry name" value="Peptidase_M14"/>
    <property type="match status" value="1"/>
</dbReference>
<protein>
    <recommendedName>
        <fullName evidence="11">tubulin-glutamate carboxypeptidase</fullName>
        <ecNumber evidence="11">3.4.17.24</ecNumber>
    </recommendedName>
</protein>
<keyword evidence="7" id="KW-0378">Hydrolase</keyword>
<dbReference type="PROSITE" id="PS52035">
    <property type="entry name" value="PEPTIDASE_M14"/>
    <property type="match status" value="1"/>
</dbReference>
<evidence type="ECO:0000256" key="12">
    <source>
        <dbReference type="PROSITE-ProRule" id="PRU01379"/>
    </source>
</evidence>
<comment type="subcellular location">
    <subcellularLocation>
        <location evidence="2">Cytoplasm</location>
    </subcellularLocation>
</comment>
<keyword evidence="4" id="KW-0963">Cytoplasm</keyword>
<evidence type="ECO:0000256" key="9">
    <source>
        <dbReference type="ARBA" id="ARBA00023049"/>
    </source>
</evidence>
<evidence type="ECO:0000256" key="5">
    <source>
        <dbReference type="ARBA" id="ARBA00022670"/>
    </source>
</evidence>
<dbReference type="EC" id="3.4.17.24" evidence="11"/>
<dbReference type="PANTHER" id="PTHR12756">
    <property type="entry name" value="CYTOSOLIC CARBOXYPEPTIDASE"/>
    <property type="match status" value="1"/>
</dbReference>
<evidence type="ECO:0000256" key="6">
    <source>
        <dbReference type="ARBA" id="ARBA00022723"/>
    </source>
</evidence>
<evidence type="ECO:0000256" key="1">
    <source>
        <dbReference type="ARBA" id="ARBA00001947"/>
    </source>
</evidence>
<evidence type="ECO:0000256" key="10">
    <source>
        <dbReference type="ARBA" id="ARBA00024524"/>
    </source>
</evidence>
<dbReference type="GO" id="GO:0008270">
    <property type="term" value="F:zinc ion binding"/>
    <property type="evidence" value="ECO:0007669"/>
    <property type="project" value="InterPro"/>
</dbReference>
<dbReference type="InterPro" id="IPR050821">
    <property type="entry name" value="Cytosolic_carboxypeptidase"/>
</dbReference>
<dbReference type="Gene3D" id="3.40.630.10">
    <property type="entry name" value="Zn peptidases"/>
    <property type="match status" value="2"/>
</dbReference>
<dbReference type="InterPro" id="IPR034286">
    <property type="entry name" value="M14_AGBL5-like"/>
</dbReference>
<feature type="active site" description="Proton donor/acceptor" evidence="12">
    <location>
        <position position="352"/>
    </location>
</feature>
<evidence type="ECO:0000256" key="2">
    <source>
        <dbReference type="ARBA" id="ARBA00004496"/>
    </source>
</evidence>
<dbReference type="CDD" id="cd06236">
    <property type="entry name" value="M14_AGBL5_like"/>
    <property type="match status" value="1"/>
</dbReference>
<name>A0AAW1TSE4_9CUCU</name>
<dbReference type="PANTHER" id="PTHR12756:SF12">
    <property type="entry name" value="CYTOSOLIC CARBOXYPEPTIDASE-LIKE PROTEIN 5"/>
    <property type="match status" value="1"/>
</dbReference>
<evidence type="ECO:0000313" key="14">
    <source>
        <dbReference type="EMBL" id="KAK9871353.1"/>
    </source>
</evidence>
<evidence type="ECO:0000313" key="15">
    <source>
        <dbReference type="Proteomes" id="UP001431783"/>
    </source>
</evidence>
<comment type="caution">
    <text evidence="14">The sequence shown here is derived from an EMBL/GenBank/DDBJ whole genome shotgun (WGS) entry which is preliminary data.</text>
</comment>
<comment type="catalytic activity">
    <reaction evidence="10">
        <text>C-terminal L-alpha-aminoacyl-L-glutamyl-L-glutamyl-[tubulin] + H2O = C-terminal L-alpha-aminoacyl-L-glutamyl-[tubulin] + L-glutamate</text>
        <dbReference type="Rhea" id="RHEA:63792"/>
        <dbReference type="Rhea" id="RHEA-COMP:16435"/>
        <dbReference type="Rhea" id="RHEA-COMP:16436"/>
        <dbReference type="ChEBI" id="CHEBI:15377"/>
        <dbReference type="ChEBI" id="CHEBI:29985"/>
        <dbReference type="ChEBI" id="CHEBI:149555"/>
        <dbReference type="ChEBI" id="CHEBI:149556"/>
        <dbReference type="EC" id="3.4.17.24"/>
    </reaction>
    <physiologicalReaction direction="left-to-right" evidence="10">
        <dbReference type="Rhea" id="RHEA:63793"/>
    </physiologicalReaction>
</comment>
<keyword evidence="5" id="KW-0645">Protease</keyword>
<evidence type="ECO:0000256" key="8">
    <source>
        <dbReference type="ARBA" id="ARBA00022833"/>
    </source>
</evidence>
<evidence type="ECO:0000256" key="4">
    <source>
        <dbReference type="ARBA" id="ARBA00022490"/>
    </source>
</evidence>
<dbReference type="EMBL" id="JARQZJ010000005">
    <property type="protein sequence ID" value="KAK9871353.1"/>
    <property type="molecule type" value="Genomic_DNA"/>
</dbReference>
<evidence type="ECO:0000256" key="11">
    <source>
        <dbReference type="ARBA" id="ARBA00026108"/>
    </source>
</evidence>
<reference evidence="14 15" key="1">
    <citation type="submission" date="2023-03" db="EMBL/GenBank/DDBJ databases">
        <title>Genome insight into feeding habits of ladybird beetles.</title>
        <authorList>
            <person name="Li H.-S."/>
            <person name="Huang Y.-H."/>
            <person name="Pang H."/>
        </authorList>
    </citation>
    <scope>NUCLEOTIDE SEQUENCE [LARGE SCALE GENOMIC DNA]</scope>
    <source>
        <strain evidence="14">SYSU_2023b</strain>
        <tissue evidence="14">Whole body</tissue>
    </source>
</reference>
<keyword evidence="9" id="KW-0482">Metalloprotease</keyword>
<evidence type="ECO:0000259" key="13">
    <source>
        <dbReference type="PROSITE" id="PS52035"/>
    </source>
</evidence>
<comment type="similarity">
    <text evidence="3 12">Belongs to the peptidase M14 family.</text>
</comment>
<comment type="cofactor">
    <cofactor evidence="1">
        <name>Zn(2+)</name>
        <dbReference type="ChEBI" id="CHEBI:29105"/>
    </cofactor>
</comment>